<dbReference type="EMBL" id="JAWRCO010000002">
    <property type="protein sequence ID" value="MDW6004799.1"/>
    <property type="molecule type" value="Genomic_DNA"/>
</dbReference>
<evidence type="ECO:0000313" key="1">
    <source>
        <dbReference type="EMBL" id="MDW6004799.1"/>
    </source>
</evidence>
<dbReference type="EMBL" id="FXXI01000003">
    <property type="protein sequence ID" value="SMS01090.1"/>
    <property type="molecule type" value="Genomic_DNA"/>
</dbReference>
<evidence type="ECO:0000313" key="3">
    <source>
        <dbReference type="Proteomes" id="UP000196125"/>
    </source>
</evidence>
<reference evidence="1 4" key="2">
    <citation type="submission" date="2023-11" db="EMBL/GenBank/DDBJ databases">
        <title>Plant-associative lifestyle of Vibrio porteresiae and its evolutionary dynamics.</title>
        <authorList>
            <person name="Rameshkumar N."/>
            <person name="Kirti K."/>
        </authorList>
    </citation>
    <scope>NUCLEOTIDE SEQUENCE [LARGE SCALE GENOMIC DNA]</scope>
    <source>
        <strain evidence="1 4">MSSRF38</strain>
    </source>
</reference>
<evidence type="ECO:0000313" key="2">
    <source>
        <dbReference type="EMBL" id="SMS01090.1"/>
    </source>
</evidence>
<proteinExistence type="predicted"/>
<evidence type="ECO:0000313" key="4">
    <source>
        <dbReference type="Proteomes" id="UP001283366"/>
    </source>
</evidence>
<dbReference type="RefSeq" id="WP_087481116.1">
    <property type="nucleotide sequence ID" value="NZ_AP024884.1"/>
</dbReference>
<organism evidence="2 3">
    <name type="scientific">Vibrio mangrovi</name>
    <dbReference type="NCBI Taxonomy" id="474394"/>
    <lineage>
        <taxon>Bacteria</taxon>
        <taxon>Pseudomonadati</taxon>
        <taxon>Pseudomonadota</taxon>
        <taxon>Gammaproteobacteria</taxon>
        <taxon>Vibrionales</taxon>
        <taxon>Vibrionaceae</taxon>
        <taxon>Vibrio</taxon>
    </lineage>
</organism>
<dbReference type="Proteomes" id="UP001283366">
    <property type="component" value="Unassembled WGS sequence"/>
</dbReference>
<accession>A0A1Y6IW83</accession>
<dbReference type="AlphaFoldDB" id="A0A1Y6IW83"/>
<keyword evidence="4" id="KW-1185">Reference proteome</keyword>
<reference evidence="2 3" key="1">
    <citation type="submission" date="2017-05" db="EMBL/GenBank/DDBJ databases">
        <authorList>
            <person name="Song R."/>
            <person name="Chenine A.L."/>
            <person name="Ruprecht R.M."/>
        </authorList>
    </citation>
    <scope>NUCLEOTIDE SEQUENCE [LARGE SCALE GENOMIC DNA]</scope>
    <source>
        <strain evidence="2 3">CECT 7927</strain>
    </source>
</reference>
<dbReference type="Proteomes" id="UP000196125">
    <property type="component" value="Unassembled WGS sequence"/>
</dbReference>
<protein>
    <submittedName>
        <fullName evidence="1">Helix-turn-helix transcriptional regulator</fullName>
    </submittedName>
</protein>
<dbReference type="OrthoDB" id="5902200at2"/>
<sequence>MLDQKNKNIVIASDQEIAHLDEMLRNIDSDIAMGMSYVKRIQGITFNELKKRFGGLSGETLKKYMQQSYSSMRPIHFVAAYSWVTMVPPTSFYYGLKVKEQFRGMDDNAIKVLMCIGRLSSKQFNTILDMIETLLDNDSRQGFSIFKRNTQSKFYSKDKYDQLFPPSVLDLRAFAIDYYRSVAITIKRFRIENNITSYTMAKVLGLSKYQYSVLEDQNKTTPFSISIGARVRLGFNLNSHADFTSEMEQFTAFHQLRRYQHYRDILIVEAFRRLNPHQKNEVAQLVSHLSIKE</sequence>
<gene>
    <name evidence="1" type="ORF">SBX37_18225</name>
    <name evidence="2" type="ORF">VIM7927_02367</name>
</gene>
<name>A0A1Y6IW83_9VIBR</name>